<accession>A0A067JX37</accession>
<feature type="chain" id="PRO_5001639051" description="Bifunctional inhibitor/plant lipid transfer protein/seed storage helical domain-containing protein" evidence="2">
    <location>
        <begin position="24"/>
        <end position="122"/>
    </location>
</feature>
<comment type="similarity">
    <text evidence="1">Belongs to the plant LTP family.</text>
</comment>
<name>A0A067JX37_JATCU</name>
<dbReference type="AlphaFoldDB" id="A0A067JX37"/>
<dbReference type="InterPro" id="IPR000528">
    <property type="entry name" value="Plant_nsLTP"/>
</dbReference>
<evidence type="ECO:0000313" key="3">
    <source>
        <dbReference type="EMBL" id="KDP24099.1"/>
    </source>
</evidence>
<dbReference type="Proteomes" id="UP000027138">
    <property type="component" value="Unassembled WGS sequence"/>
</dbReference>
<evidence type="ECO:0000256" key="1">
    <source>
        <dbReference type="ARBA" id="ARBA00009748"/>
    </source>
</evidence>
<evidence type="ECO:0000313" key="4">
    <source>
        <dbReference type="Proteomes" id="UP000027138"/>
    </source>
</evidence>
<feature type="signal peptide" evidence="2">
    <location>
        <begin position="1"/>
        <end position="23"/>
    </location>
</feature>
<dbReference type="PANTHER" id="PTHR33076">
    <property type="entry name" value="NON-SPECIFIC LIPID-TRANSFER PROTEIN 2-RELATED"/>
    <property type="match status" value="1"/>
</dbReference>
<reference evidence="3 4" key="1">
    <citation type="journal article" date="2014" name="PLoS ONE">
        <title>Global Analysis of Gene Expression Profiles in Physic Nut (Jatropha curcas L.) Seedlings Exposed to Salt Stress.</title>
        <authorList>
            <person name="Zhang L."/>
            <person name="Zhang C."/>
            <person name="Wu P."/>
            <person name="Chen Y."/>
            <person name="Li M."/>
            <person name="Jiang H."/>
            <person name="Wu G."/>
        </authorList>
    </citation>
    <scope>NUCLEOTIDE SEQUENCE [LARGE SCALE GENOMIC DNA]</scope>
    <source>
        <strain evidence="4">cv. GZQX0401</strain>
        <tissue evidence="3">Young leaves</tissue>
    </source>
</reference>
<dbReference type="EMBL" id="KK915137">
    <property type="protein sequence ID" value="KDP24099.1"/>
    <property type="molecule type" value="Genomic_DNA"/>
</dbReference>
<evidence type="ECO:0000256" key="2">
    <source>
        <dbReference type="SAM" id="SignalP"/>
    </source>
</evidence>
<sequence length="122" mass="13692">MARMVGYFLVTLFLVSELSMVQPQPLGNVCLPVYIEFPYCLGFLWGLYKEPGGLCCETVKRLNLLAKQGLGAKYVCWCIENMTKCIAKTSPYRLNATRISELPKLCNTHLSFPISVAMDCSK</sequence>
<organism evidence="3 4">
    <name type="scientific">Jatropha curcas</name>
    <name type="common">Barbados nut</name>
    <dbReference type="NCBI Taxonomy" id="180498"/>
    <lineage>
        <taxon>Eukaryota</taxon>
        <taxon>Viridiplantae</taxon>
        <taxon>Streptophyta</taxon>
        <taxon>Embryophyta</taxon>
        <taxon>Tracheophyta</taxon>
        <taxon>Spermatophyta</taxon>
        <taxon>Magnoliopsida</taxon>
        <taxon>eudicotyledons</taxon>
        <taxon>Gunneridae</taxon>
        <taxon>Pentapetalae</taxon>
        <taxon>rosids</taxon>
        <taxon>fabids</taxon>
        <taxon>Malpighiales</taxon>
        <taxon>Euphorbiaceae</taxon>
        <taxon>Crotonoideae</taxon>
        <taxon>Jatropheae</taxon>
        <taxon>Jatropha</taxon>
    </lineage>
</organism>
<evidence type="ECO:0008006" key="5">
    <source>
        <dbReference type="Google" id="ProtNLM"/>
    </source>
</evidence>
<dbReference type="InterPro" id="IPR036312">
    <property type="entry name" value="Bifun_inhib/LTP/seed_sf"/>
</dbReference>
<dbReference type="OrthoDB" id="1876592at2759"/>
<proteinExistence type="inferred from homology"/>
<protein>
    <recommendedName>
        <fullName evidence="5">Bifunctional inhibitor/plant lipid transfer protein/seed storage helical domain-containing protein</fullName>
    </recommendedName>
</protein>
<dbReference type="GO" id="GO:0008289">
    <property type="term" value="F:lipid binding"/>
    <property type="evidence" value="ECO:0007669"/>
    <property type="project" value="InterPro"/>
</dbReference>
<gene>
    <name evidence="3" type="ORF">JCGZ_25756</name>
</gene>
<dbReference type="SUPFAM" id="SSF47699">
    <property type="entry name" value="Bifunctional inhibitor/lipid-transfer protein/seed storage 2S albumin"/>
    <property type="match status" value="1"/>
</dbReference>
<dbReference type="GO" id="GO:0006869">
    <property type="term" value="P:lipid transport"/>
    <property type="evidence" value="ECO:0007669"/>
    <property type="project" value="InterPro"/>
</dbReference>
<dbReference type="Gene3D" id="1.10.110.10">
    <property type="entry name" value="Plant lipid-transfer and hydrophobic proteins"/>
    <property type="match status" value="1"/>
</dbReference>
<keyword evidence="4" id="KW-1185">Reference proteome</keyword>
<keyword evidence="2" id="KW-0732">Signal</keyword>